<evidence type="ECO:0000259" key="1">
    <source>
        <dbReference type="Pfam" id="PF03372"/>
    </source>
</evidence>
<dbReference type="GO" id="GO:0000175">
    <property type="term" value="F:3'-5'-RNA exonuclease activity"/>
    <property type="evidence" value="ECO:0007669"/>
    <property type="project" value="TreeGrafter"/>
</dbReference>
<reference evidence="2 3" key="1">
    <citation type="submission" date="2016-05" db="EMBL/GenBank/DDBJ databases">
        <title>Genome sequencing reveals origins of a unique bacterial endosymbiosis in the earliest lineages of terrestrial Fungi.</title>
        <authorList>
            <consortium name="DOE Joint Genome Institute"/>
            <person name="Uehling J."/>
            <person name="Gryganskyi A."/>
            <person name="Hameed K."/>
            <person name="Tschaplinski T."/>
            <person name="Misztal P."/>
            <person name="Wu S."/>
            <person name="Desiro A."/>
            <person name="Vande Pol N."/>
            <person name="Du Z.-Y."/>
            <person name="Zienkiewicz A."/>
            <person name="Zienkiewicz K."/>
            <person name="Morin E."/>
            <person name="Tisserant E."/>
            <person name="Splivallo R."/>
            <person name="Hainaut M."/>
            <person name="Henrissat B."/>
            <person name="Ohm R."/>
            <person name="Kuo A."/>
            <person name="Yan J."/>
            <person name="Lipzen A."/>
            <person name="Nolan M."/>
            <person name="Labutti K."/>
            <person name="Barry K."/>
            <person name="Goldstein A."/>
            <person name="Labbe J."/>
            <person name="Schadt C."/>
            <person name="Tuskan G."/>
            <person name="Grigoriev I."/>
            <person name="Martin F."/>
            <person name="Vilgalys R."/>
            <person name="Bonito G."/>
        </authorList>
    </citation>
    <scope>NUCLEOTIDE SEQUENCE [LARGE SCALE GENOMIC DNA]</scope>
    <source>
        <strain evidence="2 3">AG-77</strain>
    </source>
</reference>
<name>A0A197JLL4_9FUNG</name>
<dbReference type="Gene3D" id="3.60.10.10">
    <property type="entry name" value="Endonuclease/exonuclease/phosphatase"/>
    <property type="match status" value="1"/>
</dbReference>
<dbReference type="PANTHER" id="PTHR12121:SF36">
    <property type="entry name" value="ENDONUCLEASE_EXONUCLEASE_PHOSPHATASE DOMAIN-CONTAINING PROTEIN"/>
    <property type="match status" value="1"/>
</dbReference>
<accession>A0A197JLL4</accession>
<dbReference type="InterPro" id="IPR050410">
    <property type="entry name" value="CCR4/nocturin_mRNA_transcr"/>
</dbReference>
<protein>
    <submittedName>
        <fullName evidence="2">DNase I-like protein</fullName>
    </submittedName>
</protein>
<dbReference type="InterPro" id="IPR036691">
    <property type="entry name" value="Endo/exonu/phosph_ase_sf"/>
</dbReference>
<dbReference type="PANTHER" id="PTHR12121">
    <property type="entry name" value="CARBON CATABOLITE REPRESSOR PROTEIN 4"/>
    <property type="match status" value="1"/>
</dbReference>
<dbReference type="OrthoDB" id="276515at2759"/>
<dbReference type="EMBL" id="KV442079">
    <property type="protein sequence ID" value="OAQ25386.1"/>
    <property type="molecule type" value="Genomic_DNA"/>
</dbReference>
<gene>
    <name evidence="2" type="ORF">K457DRAFT_141185</name>
</gene>
<evidence type="ECO:0000313" key="2">
    <source>
        <dbReference type="EMBL" id="OAQ25386.1"/>
    </source>
</evidence>
<dbReference type="Proteomes" id="UP000078512">
    <property type="component" value="Unassembled WGS sequence"/>
</dbReference>
<dbReference type="AlphaFoldDB" id="A0A197JLL4"/>
<organism evidence="2 3">
    <name type="scientific">Linnemannia elongata AG-77</name>
    <dbReference type="NCBI Taxonomy" id="1314771"/>
    <lineage>
        <taxon>Eukaryota</taxon>
        <taxon>Fungi</taxon>
        <taxon>Fungi incertae sedis</taxon>
        <taxon>Mucoromycota</taxon>
        <taxon>Mortierellomycotina</taxon>
        <taxon>Mortierellomycetes</taxon>
        <taxon>Mortierellales</taxon>
        <taxon>Mortierellaceae</taxon>
        <taxon>Linnemannia</taxon>
    </lineage>
</organism>
<proteinExistence type="predicted"/>
<evidence type="ECO:0000313" key="3">
    <source>
        <dbReference type="Proteomes" id="UP000078512"/>
    </source>
</evidence>
<dbReference type="CDD" id="cd09083">
    <property type="entry name" value="EEP-1"/>
    <property type="match status" value="1"/>
</dbReference>
<sequence>MPDNTTPTKELPKKLDIRLYTHNIRYATSHPFKNELPWPHRAPLVISSIRLHARHNPESLICLQEVLHSQLLDILEGLGPEWAHIGVGRDDGQKAGEYSPILFRYSVWAIEKVRSIWLSETPEVPSKGWDASNKRILTSVLLRHWETGVVVLGLNTHLDDQGVVARLESGKIILKHIADQRQQFLLDQQQKQQQQQQQRQQQQLGFSVDQQQQKPQQPNELPIFLAGDFNSTPDEEAYKHLTTHSSPIHDMRNAVGKSERYGHDNTFTGFESRAVDQKRIDFLFLSKGGGWKVGGYGVLETRFEDGVFSSDHRPVVGDVSLSLADSPVTPSAVASRQAQEDADIAFLVQYTDTVHSTGSA</sequence>
<keyword evidence="3" id="KW-1185">Reference proteome</keyword>
<dbReference type="InterPro" id="IPR005135">
    <property type="entry name" value="Endo/exonuclease/phosphatase"/>
</dbReference>
<feature type="domain" description="Endonuclease/exonuclease/phosphatase" evidence="1">
    <location>
        <begin position="53"/>
        <end position="312"/>
    </location>
</feature>
<dbReference type="SUPFAM" id="SSF56219">
    <property type="entry name" value="DNase I-like"/>
    <property type="match status" value="1"/>
</dbReference>
<dbReference type="Pfam" id="PF03372">
    <property type="entry name" value="Exo_endo_phos"/>
    <property type="match status" value="1"/>
</dbReference>